<evidence type="ECO:0000313" key="2">
    <source>
        <dbReference type="Proteomes" id="UP000326678"/>
    </source>
</evidence>
<dbReference type="InterPro" id="IPR052922">
    <property type="entry name" value="Cytidylate_Kinase-2"/>
</dbReference>
<dbReference type="EMBL" id="CP045226">
    <property type="protein sequence ID" value="QFS49335.1"/>
    <property type="molecule type" value="Genomic_DNA"/>
</dbReference>
<dbReference type="InterPro" id="IPR027417">
    <property type="entry name" value="P-loop_NTPase"/>
</dbReference>
<name>A0A5P8W997_9NOSO</name>
<evidence type="ECO:0000313" key="1">
    <source>
        <dbReference type="EMBL" id="QFS49335.1"/>
    </source>
</evidence>
<sequence length="175" mass="20304">MKKILIIGSGGAGKSTLARELGTILGLEVIHLDAWYWNPGWVETPKAEWQNIIQDLTLRESWIMDGNYGGTLDVRLSVADTVIFLDFPRLLCLSRVIKRRFIYAGQSRPDMASNCPERLNWEFLKYIWSYPINRRPEIIKKLSQITPNQQVIILCEPTEVRAFLQNIYHHSYLIN</sequence>
<gene>
    <name evidence="1" type="ORF">GXM_06829</name>
</gene>
<keyword evidence="2" id="KW-1185">Reference proteome</keyword>
<dbReference type="Proteomes" id="UP000326678">
    <property type="component" value="Chromosome Gxm1"/>
</dbReference>
<dbReference type="RefSeq" id="WP_152590585.1">
    <property type="nucleotide sequence ID" value="NZ_CP045226.1"/>
</dbReference>
<dbReference type="PANTHER" id="PTHR37816:SF3">
    <property type="entry name" value="MODULATES DNA TOPOLOGY"/>
    <property type="match status" value="1"/>
</dbReference>
<protein>
    <submittedName>
        <fullName evidence="1">AAA family ATPase</fullName>
    </submittedName>
</protein>
<reference evidence="1 2" key="1">
    <citation type="submission" date="2019-10" db="EMBL/GenBank/DDBJ databases">
        <title>Genomic and transcriptomic insights into the perfect genentic adaptation of a filamentous nitrogen-fixing cyanobacterium to rice fields.</title>
        <authorList>
            <person name="Chen Z."/>
        </authorList>
    </citation>
    <scope>NUCLEOTIDE SEQUENCE [LARGE SCALE GENOMIC DNA]</scope>
    <source>
        <strain evidence="1">CCNUC1</strain>
    </source>
</reference>
<dbReference type="SUPFAM" id="SSF52540">
    <property type="entry name" value="P-loop containing nucleoside triphosphate hydrolases"/>
    <property type="match status" value="1"/>
</dbReference>
<dbReference type="KEGG" id="nsh:GXM_06829"/>
<dbReference type="Gene3D" id="3.40.50.300">
    <property type="entry name" value="P-loop containing nucleotide triphosphate hydrolases"/>
    <property type="match status" value="1"/>
</dbReference>
<accession>A0A5P8W997</accession>
<dbReference type="NCBIfam" id="NF005994">
    <property type="entry name" value="PRK08118.1"/>
    <property type="match status" value="1"/>
</dbReference>
<dbReference type="PANTHER" id="PTHR37816">
    <property type="entry name" value="YALI0E33011P"/>
    <property type="match status" value="1"/>
</dbReference>
<dbReference type="AlphaFoldDB" id="A0A5P8W997"/>
<organism evidence="1 2">
    <name type="scientific">Nostoc sphaeroides CCNUC1</name>
    <dbReference type="NCBI Taxonomy" id="2653204"/>
    <lineage>
        <taxon>Bacteria</taxon>
        <taxon>Bacillati</taxon>
        <taxon>Cyanobacteriota</taxon>
        <taxon>Cyanophyceae</taxon>
        <taxon>Nostocales</taxon>
        <taxon>Nostocaceae</taxon>
        <taxon>Nostoc</taxon>
    </lineage>
</organism>
<proteinExistence type="predicted"/>